<reference evidence="3" key="1">
    <citation type="submission" date="2020-07" db="EMBL/GenBank/DDBJ databases">
        <title>Genome sequence and genetic diversity analysis of an under-domesticated orphan crop, white fonio (Digitaria exilis).</title>
        <authorList>
            <person name="Bennetzen J.L."/>
            <person name="Chen S."/>
            <person name="Ma X."/>
            <person name="Wang X."/>
            <person name="Yssel A.E.J."/>
            <person name="Chaluvadi S.R."/>
            <person name="Johnson M."/>
            <person name="Gangashetty P."/>
            <person name="Hamidou F."/>
            <person name="Sanogo M.D."/>
            <person name="Zwaenepoel A."/>
            <person name="Wallace J."/>
            <person name="Van De Peer Y."/>
            <person name="Van Deynze A."/>
        </authorList>
    </citation>
    <scope>NUCLEOTIDE SEQUENCE</scope>
    <source>
        <tissue evidence="3">Leaves</tissue>
    </source>
</reference>
<protein>
    <submittedName>
        <fullName evidence="3">Uncharacterized protein</fullName>
    </submittedName>
</protein>
<dbReference type="GO" id="GO:0032543">
    <property type="term" value="P:mitochondrial translation"/>
    <property type="evidence" value="ECO:0007669"/>
    <property type="project" value="TreeGrafter"/>
</dbReference>
<dbReference type="OrthoDB" id="269151at2759"/>
<name>A0A835EIN0_9POAL</name>
<keyword evidence="1" id="KW-0547">Nucleotide-binding</keyword>
<organism evidence="3 4">
    <name type="scientific">Digitaria exilis</name>
    <dbReference type="NCBI Taxonomy" id="1010633"/>
    <lineage>
        <taxon>Eukaryota</taxon>
        <taxon>Viridiplantae</taxon>
        <taxon>Streptophyta</taxon>
        <taxon>Embryophyta</taxon>
        <taxon>Tracheophyta</taxon>
        <taxon>Spermatophyta</taxon>
        <taxon>Magnoliopsida</taxon>
        <taxon>Liliopsida</taxon>
        <taxon>Poales</taxon>
        <taxon>Poaceae</taxon>
        <taxon>PACMAD clade</taxon>
        <taxon>Panicoideae</taxon>
        <taxon>Panicodae</taxon>
        <taxon>Paniceae</taxon>
        <taxon>Anthephorinae</taxon>
        <taxon>Digitaria</taxon>
    </lineage>
</organism>
<dbReference type="GO" id="GO:0005525">
    <property type="term" value="F:GTP binding"/>
    <property type="evidence" value="ECO:0007669"/>
    <property type="project" value="UniProtKB-KW"/>
</dbReference>
<dbReference type="GO" id="GO:0003924">
    <property type="term" value="F:GTPase activity"/>
    <property type="evidence" value="ECO:0007669"/>
    <property type="project" value="TreeGrafter"/>
</dbReference>
<dbReference type="EMBL" id="JACEFO010001924">
    <property type="protein sequence ID" value="KAF8693303.1"/>
    <property type="molecule type" value="Genomic_DNA"/>
</dbReference>
<evidence type="ECO:0000256" key="2">
    <source>
        <dbReference type="ARBA" id="ARBA00023134"/>
    </source>
</evidence>
<dbReference type="Proteomes" id="UP000636709">
    <property type="component" value="Unassembled WGS sequence"/>
</dbReference>
<keyword evidence="4" id="KW-1185">Reference proteome</keyword>
<dbReference type="InterPro" id="IPR027417">
    <property type="entry name" value="P-loop_NTPase"/>
</dbReference>
<keyword evidence="2" id="KW-0342">GTP-binding</keyword>
<evidence type="ECO:0000256" key="1">
    <source>
        <dbReference type="ARBA" id="ARBA00022741"/>
    </source>
</evidence>
<sequence length="173" mass="19553">MAAAAEAVCRRLGVAVRGRHMAVAERAIRTRLPLVDQVLEVPDGLLCFQSSPPPRAPEPYGRLVVVLNKADLAGTSETAKWMACMKKQSSRGRPRASQLIRTRNAPRRTHGIKMLLFQMTKTIFDRSKNKKRRYVSDHTQEFMVKTMHQVLFGTISSFKGDLRKEDENNSEDS</sequence>
<evidence type="ECO:0000313" key="4">
    <source>
        <dbReference type="Proteomes" id="UP000636709"/>
    </source>
</evidence>
<dbReference type="PANTHER" id="PTHR45782">
    <property type="entry name" value="MITOCHONDRIAL RIBOSOME-ASSOCIATED GTPASE 1"/>
    <property type="match status" value="1"/>
</dbReference>
<dbReference type="PANTHER" id="PTHR45782:SF1">
    <property type="entry name" value="DAR GTPASE 2, MITOCHONDRIAL"/>
    <property type="match status" value="1"/>
</dbReference>
<evidence type="ECO:0000313" key="3">
    <source>
        <dbReference type="EMBL" id="KAF8693303.1"/>
    </source>
</evidence>
<gene>
    <name evidence="3" type="ORF">HU200_038691</name>
</gene>
<accession>A0A835EIN0</accession>
<dbReference type="Gene3D" id="3.40.50.300">
    <property type="entry name" value="P-loop containing nucleotide triphosphate hydrolases"/>
    <property type="match status" value="1"/>
</dbReference>
<dbReference type="AlphaFoldDB" id="A0A835EIN0"/>
<proteinExistence type="predicted"/>
<dbReference type="GO" id="GO:0005739">
    <property type="term" value="C:mitochondrion"/>
    <property type="evidence" value="ECO:0007669"/>
    <property type="project" value="TreeGrafter"/>
</dbReference>
<comment type="caution">
    <text evidence="3">The sequence shown here is derived from an EMBL/GenBank/DDBJ whole genome shotgun (WGS) entry which is preliminary data.</text>
</comment>